<proteinExistence type="predicted"/>
<evidence type="ECO:0000313" key="2">
    <source>
        <dbReference type="RefSeq" id="XP_033455370.1"/>
    </source>
</evidence>
<sequence length="215" mass="24441">MRRSGILDIFHGKYFDVSSEDVLGSQRCHTLRHSMWYAFIWCSLVNKLHRPAEISDLLAAFELRLLDLLEVQLLRQKGQIRVIESFGEDHHVDVMKQRNLRVGHLLVVSGVDMSQCLPHDVEAAADVFQLDKTILRLQLRSSVSLVGSLRACVLRNHLGTRNTRPEVFRSWPKDGAVYHYDVALVFDPKVLIGTVPKTSFMSAGISMLTRRHPAS</sequence>
<evidence type="ECO:0000313" key="1">
    <source>
        <dbReference type="Proteomes" id="UP000504637"/>
    </source>
</evidence>
<organism evidence="2">
    <name type="scientific">Dissoconium aciculare CBS 342.82</name>
    <dbReference type="NCBI Taxonomy" id="1314786"/>
    <lineage>
        <taxon>Eukaryota</taxon>
        <taxon>Fungi</taxon>
        <taxon>Dikarya</taxon>
        <taxon>Ascomycota</taxon>
        <taxon>Pezizomycotina</taxon>
        <taxon>Dothideomycetes</taxon>
        <taxon>Dothideomycetidae</taxon>
        <taxon>Mycosphaerellales</taxon>
        <taxon>Dissoconiaceae</taxon>
        <taxon>Dissoconium</taxon>
    </lineage>
</organism>
<gene>
    <name evidence="2" type="ORF">K489DRAFT_405086</name>
</gene>
<dbReference type="RefSeq" id="XP_033455370.1">
    <property type="nucleotide sequence ID" value="XM_033607142.1"/>
</dbReference>
<name>A0A6J3LSR7_9PEZI</name>
<dbReference type="Proteomes" id="UP000504637">
    <property type="component" value="Unplaced"/>
</dbReference>
<dbReference type="GeneID" id="54364942"/>
<reference evidence="2" key="2">
    <citation type="submission" date="2020-04" db="EMBL/GenBank/DDBJ databases">
        <authorList>
            <consortium name="NCBI Genome Project"/>
        </authorList>
    </citation>
    <scope>NUCLEOTIDE SEQUENCE</scope>
    <source>
        <strain evidence="2">CBS 342.82</strain>
    </source>
</reference>
<reference evidence="2" key="3">
    <citation type="submission" date="2025-08" db="UniProtKB">
        <authorList>
            <consortium name="RefSeq"/>
        </authorList>
    </citation>
    <scope>IDENTIFICATION</scope>
    <source>
        <strain evidence="2">CBS 342.82</strain>
    </source>
</reference>
<protein>
    <submittedName>
        <fullName evidence="2">Uncharacterized protein</fullName>
    </submittedName>
</protein>
<reference evidence="2" key="1">
    <citation type="submission" date="2020-01" db="EMBL/GenBank/DDBJ databases">
        <authorList>
            <consortium name="DOE Joint Genome Institute"/>
            <person name="Haridas S."/>
            <person name="Albert R."/>
            <person name="Binder M."/>
            <person name="Bloem J."/>
            <person name="Labutti K."/>
            <person name="Salamov A."/>
            <person name="Andreopoulos B."/>
            <person name="Baker S.E."/>
            <person name="Barry K."/>
            <person name="Bills G."/>
            <person name="Bluhm B.H."/>
            <person name="Cannon C."/>
            <person name="Castanera R."/>
            <person name="Culley D.E."/>
            <person name="Daum C."/>
            <person name="Ezra D."/>
            <person name="Gonzalez J.B."/>
            <person name="Henrissat B."/>
            <person name="Kuo A."/>
            <person name="Liang C."/>
            <person name="Lipzen A."/>
            <person name="Lutzoni F."/>
            <person name="Magnuson J."/>
            <person name="Mondo S."/>
            <person name="Nolan M."/>
            <person name="Ohm R."/>
            <person name="Pangilinan J."/>
            <person name="Park H.-J."/>
            <person name="Ramirez L."/>
            <person name="Alfaro M."/>
            <person name="Sun H."/>
            <person name="Tritt A."/>
            <person name="Yoshinaga Y."/>
            <person name="Zwiers L.-H."/>
            <person name="Turgeon B.G."/>
            <person name="Goodwin S.B."/>
            <person name="Spatafora J.W."/>
            <person name="Crous P.W."/>
            <person name="Grigoriev I.V."/>
        </authorList>
    </citation>
    <scope>NUCLEOTIDE SEQUENCE</scope>
    <source>
        <strain evidence="2">CBS 342.82</strain>
    </source>
</reference>
<dbReference type="AlphaFoldDB" id="A0A6J3LSR7"/>
<accession>A0A6J3LSR7</accession>
<keyword evidence="1" id="KW-1185">Reference proteome</keyword>